<feature type="transmembrane region" description="Helical" evidence="7">
    <location>
        <begin position="115"/>
        <end position="133"/>
    </location>
</feature>
<comment type="similarity">
    <text evidence="5">Belongs to the SAT4 family.</text>
</comment>
<feature type="transmembrane region" description="Helical" evidence="7">
    <location>
        <begin position="145"/>
        <end position="167"/>
    </location>
</feature>
<comment type="caution">
    <text evidence="9">The sequence shown here is derived from an EMBL/GenBank/DDBJ whole genome shotgun (WGS) entry which is preliminary data.</text>
</comment>
<feature type="transmembrane region" description="Helical" evidence="7">
    <location>
        <begin position="187"/>
        <end position="210"/>
    </location>
</feature>
<feature type="compositionally biased region" description="Polar residues" evidence="6">
    <location>
        <begin position="305"/>
        <end position="317"/>
    </location>
</feature>
<evidence type="ECO:0000259" key="8">
    <source>
        <dbReference type="Pfam" id="PF20684"/>
    </source>
</evidence>
<feature type="domain" description="Rhodopsin" evidence="8">
    <location>
        <begin position="42"/>
        <end position="280"/>
    </location>
</feature>
<dbReference type="Pfam" id="PF20684">
    <property type="entry name" value="Fung_rhodopsin"/>
    <property type="match status" value="1"/>
</dbReference>
<keyword evidence="2 7" id="KW-0812">Transmembrane</keyword>
<reference evidence="9 10" key="1">
    <citation type="journal article" date="2018" name="IMA Fungus">
        <title>IMA Genome-F 9: Draft genome sequence of Annulohypoxylon stygium, Aspergillus mulundensis, Berkeleyomyces basicola (syn. Thielaviopsis basicola), Ceratocystis smalleyi, two Cercospora beticola strains, Coleophoma cylindrospora, Fusarium fracticaudum, Phialophora cf. hyalina, and Morchella septimelata.</title>
        <authorList>
            <person name="Wingfield B.D."/>
            <person name="Bills G.F."/>
            <person name="Dong Y."/>
            <person name="Huang W."/>
            <person name="Nel W.J."/>
            <person name="Swalarsk-Parry B.S."/>
            <person name="Vaghefi N."/>
            <person name="Wilken P.M."/>
            <person name="An Z."/>
            <person name="de Beer Z.W."/>
            <person name="De Vos L."/>
            <person name="Chen L."/>
            <person name="Duong T.A."/>
            <person name="Gao Y."/>
            <person name="Hammerbacher A."/>
            <person name="Kikkert J.R."/>
            <person name="Li Y."/>
            <person name="Li H."/>
            <person name="Li K."/>
            <person name="Li Q."/>
            <person name="Liu X."/>
            <person name="Ma X."/>
            <person name="Naidoo K."/>
            <person name="Pethybridge S.J."/>
            <person name="Sun J."/>
            <person name="Steenkamp E.T."/>
            <person name="van der Nest M.A."/>
            <person name="van Wyk S."/>
            <person name="Wingfield M.J."/>
            <person name="Xiong C."/>
            <person name="Yue Q."/>
            <person name="Zhang X."/>
        </authorList>
    </citation>
    <scope>NUCLEOTIDE SEQUENCE [LARGE SCALE GENOMIC DNA]</scope>
    <source>
        <strain evidence="9 10">BP 5553</strain>
    </source>
</reference>
<organism evidence="9 10">
    <name type="scientific">Venustampulla echinocandica</name>
    <dbReference type="NCBI Taxonomy" id="2656787"/>
    <lineage>
        <taxon>Eukaryota</taxon>
        <taxon>Fungi</taxon>
        <taxon>Dikarya</taxon>
        <taxon>Ascomycota</taxon>
        <taxon>Pezizomycotina</taxon>
        <taxon>Leotiomycetes</taxon>
        <taxon>Helotiales</taxon>
        <taxon>Pleuroascaceae</taxon>
        <taxon>Venustampulla</taxon>
    </lineage>
</organism>
<feature type="region of interest" description="Disordered" evidence="6">
    <location>
        <begin position="304"/>
        <end position="328"/>
    </location>
</feature>
<protein>
    <recommendedName>
        <fullName evidence="8">Rhodopsin domain-containing protein</fullName>
    </recommendedName>
</protein>
<gene>
    <name evidence="9" type="ORF">BP5553_08856</name>
</gene>
<dbReference type="OrthoDB" id="444631at2759"/>
<dbReference type="Proteomes" id="UP000254866">
    <property type="component" value="Unassembled WGS sequence"/>
</dbReference>
<sequence>MAYQAPTYQPQSDISITKVSQEGFLITTWTLFAVSSILFIVRTIIKLKVLRKLSIDDALFTLGYLLLVGLSVLSTNMVPWWFSHTLMLYGHAARPDNYFLKYMVPKMKVQYGVHMLYWSCLYAIKGSFLAFFHRLTGGLQTPRKILWVLIGFTFLTYLSFIFSLIMVCPSMNFQCGEPGIKRSMISMRYGTSIDIISDTLIMLFPILLVYRLKLPLMQKFGLFTLFSLGIFIMVIAAVRVTALDNSGEWPLMTWLNLWSIMEANVAVIVCALGSFKLLISQASKTPTDQLSPGARTPGYLKMSGKATTGANASSNRQHGLGSRKVDPNDTELGIWDCPAANKSTEKLRAPV</sequence>
<feature type="transmembrane region" description="Helical" evidence="7">
    <location>
        <begin position="57"/>
        <end position="82"/>
    </location>
</feature>
<dbReference type="AlphaFoldDB" id="A0A370TD56"/>
<evidence type="ECO:0000313" key="10">
    <source>
        <dbReference type="Proteomes" id="UP000254866"/>
    </source>
</evidence>
<name>A0A370TD56_9HELO</name>
<dbReference type="GeneID" id="43601705"/>
<feature type="transmembrane region" description="Helical" evidence="7">
    <location>
        <begin position="222"/>
        <end position="242"/>
    </location>
</feature>
<accession>A0A370TD56</accession>
<evidence type="ECO:0000256" key="2">
    <source>
        <dbReference type="ARBA" id="ARBA00022692"/>
    </source>
</evidence>
<keyword evidence="4 7" id="KW-0472">Membrane</keyword>
<dbReference type="GO" id="GO:0016020">
    <property type="term" value="C:membrane"/>
    <property type="evidence" value="ECO:0007669"/>
    <property type="project" value="UniProtKB-SubCell"/>
</dbReference>
<dbReference type="PANTHER" id="PTHR33048">
    <property type="entry name" value="PTH11-LIKE INTEGRAL MEMBRANE PROTEIN (AFU_ORTHOLOGUE AFUA_5G11245)"/>
    <property type="match status" value="1"/>
</dbReference>
<evidence type="ECO:0000313" key="9">
    <source>
        <dbReference type="EMBL" id="RDL32400.1"/>
    </source>
</evidence>
<dbReference type="InterPro" id="IPR049326">
    <property type="entry name" value="Rhodopsin_dom_fungi"/>
</dbReference>
<feature type="transmembrane region" description="Helical" evidence="7">
    <location>
        <begin position="24"/>
        <end position="45"/>
    </location>
</feature>
<dbReference type="STRING" id="2656787.A0A370TD56"/>
<dbReference type="EMBL" id="NPIC01000010">
    <property type="protein sequence ID" value="RDL32400.1"/>
    <property type="molecule type" value="Genomic_DNA"/>
</dbReference>
<dbReference type="RefSeq" id="XP_031866122.1">
    <property type="nucleotide sequence ID" value="XM_032017479.1"/>
</dbReference>
<feature type="transmembrane region" description="Helical" evidence="7">
    <location>
        <begin position="254"/>
        <end position="275"/>
    </location>
</feature>
<dbReference type="InterPro" id="IPR052337">
    <property type="entry name" value="SAT4-like"/>
</dbReference>
<keyword evidence="3 7" id="KW-1133">Transmembrane helix</keyword>
<evidence type="ECO:0000256" key="7">
    <source>
        <dbReference type="SAM" id="Phobius"/>
    </source>
</evidence>
<evidence type="ECO:0000256" key="6">
    <source>
        <dbReference type="SAM" id="MobiDB-lite"/>
    </source>
</evidence>
<dbReference type="PANTHER" id="PTHR33048:SF47">
    <property type="entry name" value="INTEGRAL MEMBRANE PROTEIN-RELATED"/>
    <property type="match status" value="1"/>
</dbReference>
<keyword evidence="10" id="KW-1185">Reference proteome</keyword>
<proteinExistence type="inferred from homology"/>
<evidence type="ECO:0000256" key="3">
    <source>
        <dbReference type="ARBA" id="ARBA00022989"/>
    </source>
</evidence>
<evidence type="ECO:0000256" key="4">
    <source>
        <dbReference type="ARBA" id="ARBA00023136"/>
    </source>
</evidence>
<evidence type="ECO:0000256" key="1">
    <source>
        <dbReference type="ARBA" id="ARBA00004141"/>
    </source>
</evidence>
<comment type="subcellular location">
    <subcellularLocation>
        <location evidence="1">Membrane</location>
        <topology evidence="1">Multi-pass membrane protein</topology>
    </subcellularLocation>
</comment>
<evidence type="ECO:0000256" key="5">
    <source>
        <dbReference type="ARBA" id="ARBA00038359"/>
    </source>
</evidence>